<feature type="domain" description="6-phosphogluconate dehydrogenase NADP-binding" evidence="4">
    <location>
        <begin position="2"/>
        <end position="160"/>
    </location>
</feature>
<dbReference type="Pfam" id="PF03446">
    <property type="entry name" value="NAD_binding_2"/>
    <property type="match status" value="1"/>
</dbReference>
<evidence type="ECO:0000256" key="2">
    <source>
        <dbReference type="ARBA" id="ARBA00023027"/>
    </source>
</evidence>
<keyword evidence="1" id="KW-0560">Oxidoreductase</keyword>
<comment type="caution">
    <text evidence="6">The sequence shown here is derived from an EMBL/GenBank/DDBJ whole genome shotgun (WGS) entry which is preliminary data.</text>
</comment>
<feature type="active site" evidence="3">
    <location>
        <position position="170"/>
    </location>
</feature>
<dbReference type="SUPFAM" id="SSF48179">
    <property type="entry name" value="6-phosphogluconate dehydrogenase C-terminal domain-like"/>
    <property type="match status" value="1"/>
</dbReference>
<proteinExistence type="predicted"/>
<dbReference type="PANTHER" id="PTHR22981">
    <property type="entry name" value="3-HYDROXYISOBUTYRATE DEHYDROGENASE-RELATED"/>
    <property type="match status" value="1"/>
</dbReference>
<dbReference type="InterPro" id="IPR029154">
    <property type="entry name" value="HIBADH-like_NADP-bd"/>
</dbReference>
<evidence type="ECO:0000313" key="7">
    <source>
        <dbReference type="Proteomes" id="UP000483035"/>
    </source>
</evidence>
<feature type="domain" description="3-hydroxyisobutyrate dehydrogenase-like NAD-binding" evidence="5">
    <location>
        <begin position="164"/>
        <end position="284"/>
    </location>
</feature>
<dbReference type="InterPro" id="IPR008927">
    <property type="entry name" value="6-PGluconate_DH-like_C_sf"/>
</dbReference>
<dbReference type="GO" id="GO:0016616">
    <property type="term" value="F:oxidoreductase activity, acting on the CH-OH group of donors, NAD or NADP as acceptor"/>
    <property type="evidence" value="ECO:0007669"/>
    <property type="project" value="TreeGrafter"/>
</dbReference>
<dbReference type="AlphaFoldDB" id="A0A6L9UHR6"/>
<evidence type="ECO:0000313" key="6">
    <source>
        <dbReference type="EMBL" id="NEI73666.1"/>
    </source>
</evidence>
<dbReference type="InterPro" id="IPR036291">
    <property type="entry name" value="NAD(P)-bd_dom_sf"/>
</dbReference>
<evidence type="ECO:0000256" key="3">
    <source>
        <dbReference type="PIRSR" id="PIRSR000103-1"/>
    </source>
</evidence>
<gene>
    <name evidence="6" type="ORF">GR212_29365</name>
</gene>
<reference evidence="6 7" key="1">
    <citation type="submission" date="2019-12" db="EMBL/GenBank/DDBJ databases">
        <title>Rhizobium genotypes associated with high levels of biological nitrogen fixation by grain legumes in a temperate-maritime cropping system.</title>
        <authorList>
            <person name="Maluk M."/>
            <person name="Francesc Ferrando Molina F."/>
            <person name="Lopez Del Egido L."/>
            <person name="Lafos M."/>
            <person name="Langarica-Fuentes A."/>
            <person name="Gebre Yohannes G."/>
            <person name="Young M.W."/>
            <person name="Martin P."/>
            <person name="Gantlett R."/>
            <person name="Kenicer G."/>
            <person name="Hawes C."/>
            <person name="Begg G.S."/>
            <person name="Quilliam R.S."/>
            <person name="Squire G.R."/>
            <person name="Poole P.S."/>
            <person name="Young P.W."/>
            <person name="Iannetta P.M."/>
            <person name="James E.K."/>
        </authorList>
    </citation>
    <scope>NUCLEOTIDE SEQUENCE [LARGE SCALE GENOMIC DNA]</scope>
    <source>
        <strain evidence="6 7">JHI1118</strain>
    </source>
</reference>
<dbReference type="InterPro" id="IPR015815">
    <property type="entry name" value="HIBADH-related"/>
</dbReference>
<sequence>MKIGLIGLGNMGFHFGYRLLDAGLDLTVYDTNQPVVETLRSRGAKSATSGKDLASHVEIVLMSLPSPPIVKEVVLSENGVGAGSSVKCIVDLSTTGPTASRAIAAAVAAKDIRFIGAPVSGGTVAAEKGTLAIMASGDREYFDKLKPVLDVLGKQHFFLGEDAGLGQTIKVINNTLCAVAMVSSMEALVFGTKAGLDAQAMLDIINVSTGRSFATQERIPQTVINRNFPNRFATELMHKDVKLCLEEAENMGATMLVSPAARAFLSFAISQGDGQKDFAETIKHFEHWAGAQFGSEPN</sequence>
<dbReference type="Proteomes" id="UP000483035">
    <property type="component" value="Unassembled WGS sequence"/>
</dbReference>
<evidence type="ECO:0000259" key="4">
    <source>
        <dbReference type="Pfam" id="PF03446"/>
    </source>
</evidence>
<dbReference type="SUPFAM" id="SSF51735">
    <property type="entry name" value="NAD(P)-binding Rossmann-fold domains"/>
    <property type="match status" value="1"/>
</dbReference>
<dbReference type="Gene3D" id="1.10.1040.10">
    <property type="entry name" value="N-(1-d-carboxylethyl)-l-norvaline Dehydrogenase, domain 2"/>
    <property type="match status" value="1"/>
</dbReference>
<dbReference type="PANTHER" id="PTHR22981:SF7">
    <property type="entry name" value="3-HYDROXYISOBUTYRATE DEHYDROGENASE, MITOCHONDRIAL"/>
    <property type="match status" value="1"/>
</dbReference>
<dbReference type="GO" id="GO:0050661">
    <property type="term" value="F:NADP binding"/>
    <property type="evidence" value="ECO:0007669"/>
    <property type="project" value="InterPro"/>
</dbReference>
<dbReference type="EMBL" id="WUEY01000020">
    <property type="protein sequence ID" value="NEI73666.1"/>
    <property type="molecule type" value="Genomic_DNA"/>
</dbReference>
<dbReference type="InterPro" id="IPR013328">
    <property type="entry name" value="6PGD_dom2"/>
</dbReference>
<name>A0A6L9UHR6_9HYPH</name>
<evidence type="ECO:0000259" key="5">
    <source>
        <dbReference type="Pfam" id="PF14833"/>
    </source>
</evidence>
<dbReference type="PIRSF" id="PIRSF000103">
    <property type="entry name" value="HIBADH"/>
    <property type="match status" value="1"/>
</dbReference>
<dbReference type="Gene3D" id="3.40.50.720">
    <property type="entry name" value="NAD(P)-binding Rossmann-like Domain"/>
    <property type="match status" value="1"/>
</dbReference>
<keyword evidence="2" id="KW-0520">NAD</keyword>
<evidence type="ECO:0000256" key="1">
    <source>
        <dbReference type="ARBA" id="ARBA00023002"/>
    </source>
</evidence>
<dbReference type="GO" id="GO:0051287">
    <property type="term" value="F:NAD binding"/>
    <property type="evidence" value="ECO:0007669"/>
    <property type="project" value="InterPro"/>
</dbReference>
<dbReference type="InterPro" id="IPR006115">
    <property type="entry name" value="6PGDH_NADP-bd"/>
</dbReference>
<accession>A0A6L9UHR6</accession>
<protein>
    <submittedName>
        <fullName evidence="6">NAD-binding protein</fullName>
    </submittedName>
</protein>
<dbReference type="Pfam" id="PF14833">
    <property type="entry name" value="NAD_binding_11"/>
    <property type="match status" value="1"/>
</dbReference>
<organism evidence="6 7">
    <name type="scientific">Rhizobium lusitanum</name>
    <dbReference type="NCBI Taxonomy" id="293958"/>
    <lineage>
        <taxon>Bacteria</taxon>
        <taxon>Pseudomonadati</taxon>
        <taxon>Pseudomonadota</taxon>
        <taxon>Alphaproteobacteria</taxon>
        <taxon>Hyphomicrobiales</taxon>
        <taxon>Rhizobiaceae</taxon>
        <taxon>Rhizobium/Agrobacterium group</taxon>
        <taxon>Rhizobium</taxon>
    </lineage>
</organism>